<dbReference type="Proteomes" id="UP000550707">
    <property type="component" value="Unassembled WGS sequence"/>
</dbReference>
<protein>
    <submittedName>
        <fullName evidence="2">Uncharacterized protein</fullName>
    </submittedName>
</protein>
<sequence>MEPGARCSRCGSSEDGRSSSQDTVRPGTSMMPIWHGEYSGRSYCCPKVRTSRMQQPSADKFGRKLPGAGRGRPPSATLLATDPSRRIGKVRKLQCFISGVLLTHRLETIPSLLSKCSPCSRQHVNMKSLGY</sequence>
<accession>A0A7J8F8T4</accession>
<organism evidence="2 3">
    <name type="scientific">Molossus molossus</name>
    <name type="common">Pallas' mastiff bat</name>
    <name type="synonym">Vespertilio molossus</name>
    <dbReference type="NCBI Taxonomy" id="27622"/>
    <lineage>
        <taxon>Eukaryota</taxon>
        <taxon>Metazoa</taxon>
        <taxon>Chordata</taxon>
        <taxon>Craniata</taxon>
        <taxon>Vertebrata</taxon>
        <taxon>Euteleostomi</taxon>
        <taxon>Mammalia</taxon>
        <taxon>Eutheria</taxon>
        <taxon>Laurasiatheria</taxon>
        <taxon>Chiroptera</taxon>
        <taxon>Yangochiroptera</taxon>
        <taxon>Molossidae</taxon>
        <taxon>Molossus</taxon>
    </lineage>
</organism>
<dbReference type="InParanoid" id="A0A7J8F8T4"/>
<reference evidence="2 3" key="1">
    <citation type="journal article" date="2020" name="Nature">
        <title>Six reference-quality genomes reveal evolution of bat adaptations.</title>
        <authorList>
            <person name="Jebb D."/>
            <person name="Huang Z."/>
            <person name="Pippel M."/>
            <person name="Hughes G.M."/>
            <person name="Lavrichenko K."/>
            <person name="Devanna P."/>
            <person name="Winkler S."/>
            <person name="Jermiin L.S."/>
            <person name="Skirmuntt E.C."/>
            <person name="Katzourakis A."/>
            <person name="Burkitt-Gray L."/>
            <person name="Ray D.A."/>
            <person name="Sullivan K.A.M."/>
            <person name="Roscito J.G."/>
            <person name="Kirilenko B.M."/>
            <person name="Davalos L.M."/>
            <person name="Corthals A.P."/>
            <person name="Power M.L."/>
            <person name="Jones G."/>
            <person name="Ransome R.D."/>
            <person name="Dechmann D.K.N."/>
            <person name="Locatelli A.G."/>
            <person name="Puechmaille S.J."/>
            <person name="Fedrigo O."/>
            <person name="Jarvis E.D."/>
            <person name="Hiller M."/>
            <person name="Vernes S.C."/>
            <person name="Myers E.W."/>
            <person name="Teeling E.C."/>
        </authorList>
    </citation>
    <scope>NUCLEOTIDE SEQUENCE [LARGE SCALE GENOMIC DNA]</scope>
    <source>
        <strain evidence="2">MMolMol1</strain>
        <tissue evidence="2">Muscle</tissue>
    </source>
</reference>
<feature type="region of interest" description="Disordered" evidence="1">
    <location>
        <begin position="51"/>
        <end position="80"/>
    </location>
</feature>
<dbReference type="EMBL" id="JACASF010000012">
    <property type="protein sequence ID" value="KAF6444174.1"/>
    <property type="molecule type" value="Genomic_DNA"/>
</dbReference>
<feature type="region of interest" description="Disordered" evidence="1">
    <location>
        <begin position="1"/>
        <end position="33"/>
    </location>
</feature>
<name>A0A7J8F8T4_MOLMO</name>
<keyword evidence="3" id="KW-1185">Reference proteome</keyword>
<evidence type="ECO:0000313" key="3">
    <source>
        <dbReference type="Proteomes" id="UP000550707"/>
    </source>
</evidence>
<dbReference type="AlphaFoldDB" id="A0A7J8F8T4"/>
<evidence type="ECO:0000256" key="1">
    <source>
        <dbReference type="SAM" id="MobiDB-lite"/>
    </source>
</evidence>
<evidence type="ECO:0000313" key="2">
    <source>
        <dbReference type="EMBL" id="KAF6444174.1"/>
    </source>
</evidence>
<comment type="caution">
    <text evidence="2">The sequence shown here is derived from an EMBL/GenBank/DDBJ whole genome shotgun (WGS) entry which is preliminary data.</text>
</comment>
<proteinExistence type="predicted"/>
<gene>
    <name evidence="2" type="ORF">HJG59_008487</name>
</gene>